<keyword evidence="2" id="KW-0560">Oxidoreductase</keyword>
<organism evidence="4 5">
    <name type="scientific">Phialophora macrospora</name>
    <dbReference type="NCBI Taxonomy" id="1851006"/>
    <lineage>
        <taxon>Eukaryota</taxon>
        <taxon>Fungi</taxon>
        <taxon>Dikarya</taxon>
        <taxon>Ascomycota</taxon>
        <taxon>Pezizomycotina</taxon>
        <taxon>Eurotiomycetes</taxon>
        <taxon>Chaetothyriomycetidae</taxon>
        <taxon>Chaetothyriales</taxon>
        <taxon>Herpotrichiellaceae</taxon>
        <taxon>Phialophora</taxon>
    </lineage>
</organism>
<dbReference type="Gene3D" id="3.90.25.10">
    <property type="entry name" value="UDP-galactose 4-epimerase, domain 1"/>
    <property type="match status" value="1"/>
</dbReference>
<evidence type="ECO:0000256" key="2">
    <source>
        <dbReference type="ARBA" id="ARBA00023002"/>
    </source>
</evidence>
<feature type="domain" description="NmrA-like" evidence="3">
    <location>
        <begin position="39"/>
        <end position="258"/>
    </location>
</feature>
<dbReference type="SUPFAM" id="SSF51735">
    <property type="entry name" value="NAD(P)-binding Rossmann-fold domains"/>
    <property type="match status" value="1"/>
</dbReference>
<dbReference type="InterPro" id="IPR051609">
    <property type="entry name" value="NmrA/Isoflavone_reductase-like"/>
</dbReference>
<reference evidence="4 5" key="1">
    <citation type="submission" date="2015-01" db="EMBL/GenBank/DDBJ databases">
        <title>The Genome Sequence of Capronia semiimmersa CBS27337.</title>
        <authorList>
            <consortium name="The Broad Institute Genomics Platform"/>
            <person name="Cuomo C."/>
            <person name="de Hoog S."/>
            <person name="Gorbushina A."/>
            <person name="Stielow B."/>
            <person name="Teixiera M."/>
            <person name="Abouelleil A."/>
            <person name="Chapman S.B."/>
            <person name="Priest M."/>
            <person name="Young S.K."/>
            <person name="Wortman J."/>
            <person name="Nusbaum C."/>
            <person name="Birren B."/>
        </authorList>
    </citation>
    <scope>NUCLEOTIDE SEQUENCE [LARGE SCALE GENOMIC DNA]</scope>
    <source>
        <strain evidence="4 5">CBS 27337</strain>
    </source>
</reference>
<dbReference type="PANTHER" id="PTHR47706:SF9">
    <property type="entry name" value="NMRA-LIKE DOMAIN-CONTAINING PROTEIN-RELATED"/>
    <property type="match status" value="1"/>
</dbReference>
<proteinExistence type="predicted"/>
<protein>
    <recommendedName>
        <fullName evidence="3">NmrA-like domain-containing protein</fullName>
    </recommendedName>
</protein>
<keyword evidence="1" id="KW-0521">NADP</keyword>
<dbReference type="CDD" id="cd05259">
    <property type="entry name" value="PCBER_SDR_a"/>
    <property type="match status" value="1"/>
</dbReference>
<dbReference type="AlphaFoldDB" id="A0A0D2G359"/>
<evidence type="ECO:0000256" key="1">
    <source>
        <dbReference type="ARBA" id="ARBA00022857"/>
    </source>
</evidence>
<dbReference type="EMBL" id="KN846956">
    <property type="protein sequence ID" value="KIW73270.1"/>
    <property type="molecule type" value="Genomic_DNA"/>
</dbReference>
<evidence type="ECO:0000313" key="4">
    <source>
        <dbReference type="EMBL" id="KIW73270.1"/>
    </source>
</evidence>
<dbReference type="HOGENOM" id="CLU_044876_3_3_1"/>
<accession>A0A0D2G359</accession>
<dbReference type="STRING" id="5601.A0A0D2G359"/>
<dbReference type="GO" id="GO:0016491">
    <property type="term" value="F:oxidoreductase activity"/>
    <property type="evidence" value="ECO:0007669"/>
    <property type="project" value="UniProtKB-KW"/>
</dbReference>
<dbReference type="Pfam" id="PF05368">
    <property type="entry name" value="NmrA"/>
    <property type="match status" value="1"/>
</dbReference>
<dbReference type="PANTHER" id="PTHR47706">
    <property type="entry name" value="NMRA-LIKE FAMILY PROTEIN"/>
    <property type="match status" value="1"/>
</dbReference>
<gene>
    <name evidence="4" type="ORF">PV04_01402</name>
</gene>
<keyword evidence="5" id="KW-1185">Reference proteome</keyword>
<name>A0A0D2G359_9EURO</name>
<dbReference type="Proteomes" id="UP000054266">
    <property type="component" value="Unassembled WGS sequence"/>
</dbReference>
<dbReference type="Gene3D" id="3.40.50.720">
    <property type="entry name" value="NAD(P)-binding Rossmann-like Domain"/>
    <property type="match status" value="1"/>
</dbReference>
<dbReference type="InterPro" id="IPR036291">
    <property type="entry name" value="NAD(P)-bd_dom_sf"/>
</dbReference>
<sequence>MYCIRGERYTTQDHGQARALRTGIAIHTIIITMSTTHFKNVTVFGAGGTTIGHHLVKALAAKPDLFTVTILARRSSKSTFPAGVQVKYVDDALPHDQLVAALQGQDALISAIGSGALALEERLIDAAADAHVNRFFPSEYGLNNTHARARALCPIVDTKGAMLEYVATKQPQRLTWTAVPTGLWLDWALEPAIAFAGINVRDLTAALWQQGQHRLSWSTLPWVAEGIAQLLLAPPEDTANKVVPLHGFSASQNEVVAALEQIQCVKYAVSTLDDDAIVAAARQSWDQNKDFQSALGLLKAGLFLDGYGSDLVGEGLVPLGNEFLDLPPLKLEDVVKAAVERWAQ</sequence>
<evidence type="ECO:0000259" key="3">
    <source>
        <dbReference type="Pfam" id="PF05368"/>
    </source>
</evidence>
<evidence type="ECO:0000313" key="5">
    <source>
        <dbReference type="Proteomes" id="UP000054266"/>
    </source>
</evidence>
<dbReference type="InterPro" id="IPR008030">
    <property type="entry name" value="NmrA-like"/>
</dbReference>
<dbReference type="InterPro" id="IPR045312">
    <property type="entry name" value="PCBER-like"/>
</dbReference>